<feature type="compositionally biased region" description="Low complexity" evidence="1">
    <location>
        <begin position="362"/>
        <end position="399"/>
    </location>
</feature>
<proteinExistence type="predicted"/>
<dbReference type="AlphaFoldDB" id="A0A9Q0M7S3"/>
<protein>
    <submittedName>
        <fullName evidence="2">Uncharacterized protein</fullName>
    </submittedName>
</protein>
<reference evidence="2" key="1">
    <citation type="submission" date="2022-12" db="EMBL/GenBank/DDBJ databases">
        <title>Genome assemblies of Blomia tropicalis.</title>
        <authorList>
            <person name="Cui Y."/>
        </authorList>
    </citation>
    <scope>NUCLEOTIDE SEQUENCE</scope>
    <source>
        <tissue evidence="2">Adult mites</tissue>
    </source>
</reference>
<feature type="region of interest" description="Disordered" evidence="1">
    <location>
        <begin position="142"/>
        <end position="163"/>
    </location>
</feature>
<evidence type="ECO:0000313" key="2">
    <source>
        <dbReference type="EMBL" id="KAJ6219020.1"/>
    </source>
</evidence>
<keyword evidence="3" id="KW-1185">Reference proteome</keyword>
<dbReference type="Proteomes" id="UP001142055">
    <property type="component" value="Chromosome 2"/>
</dbReference>
<feature type="compositionally biased region" description="Polar residues" evidence="1">
    <location>
        <begin position="400"/>
        <end position="411"/>
    </location>
</feature>
<accession>A0A9Q0M7S3</accession>
<feature type="compositionally biased region" description="Polar residues" evidence="1">
    <location>
        <begin position="282"/>
        <end position="299"/>
    </location>
</feature>
<gene>
    <name evidence="2" type="ORF">RDWZM_004832</name>
</gene>
<organism evidence="2 3">
    <name type="scientific">Blomia tropicalis</name>
    <name type="common">Mite</name>
    <dbReference type="NCBI Taxonomy" id="40697"/>
    <lineage>
        <taxon>Eukaryota</taxon>
        <taxon>Metazoa</taxon>
        <taxon>Ecdysozoa</taxon>
        <taxon>Arthropoda</taxon>
        <taxon>Chelicerata</taxon>
        <taxon>Arachnida</taxon>
        <taxon>Acari</taxon>
        <taxon>Acariformes</taxon>
        <taxon>Sarcoptiformes</taxon>
        <taxon>Astigmata</taxon>
        <taxon>Glycyphagoidea</taxon>
        <taxon>Echimyopodidae</taxon>
        <taxon>Blomia</taxon>
    </lineage>
</organism>
<feature type="compositionally biased region" description="Gly residues" evidence="1">
    <location>
        <begin position="147"/>
        <end position="156"/>
    </location>
</feature>
<dbReference type="EMBL" id="JAPWDV010000002">
    <property type="protein sequence ID" value="KAJ6219020.1"/>
    <property type="molecule type" value="Genomic_DNA"/>
</dbReference>
<sequence length="547" mass="60467">MDPPPGEDDEAAYEDPYLYPCENNKNFTNYNNQDENVNDSQMGANNYNQPLYQSNQILKRPQLYKYFPHVKINQNRHNVPPQSVSMDMMDTSPSPLPPTTNDAISSTPSTVADLPSTEVQTLFLEKSNLQPLENSELFHWRGEGGEDGGGGGGGGNQFKVKAKQHKDQPNLMTPSMIKDLPSTSSVVVLHLEQKELKPIEKDDVFMYVRANGSSPTVPESIQQQQPIMLTQANWRQPTSPPPPPTPAATKAQQPSITPGGKTKKASKVKQISIQMKCKTKQTDMSLSPKNDISCRSPSPTRKVFNSKAGGQHASPNDPILSRQTASPKMFRDQNIMNDQGSTANKTTINNSNNIVINNNQQLQPQSPRQQQQPIQQQQQQQQQVKNNNSNYNKTINRNNPTTKVKISNNPLTPKGKNVKQRTAAAAATSTAGQSEAVQVTGKNKIQTQRKNIKPKSMVKATMTTTVSAAITPTKKNVIVGKSKMNTKKKQTGMNTKLNTSGNVVNNPRLKTIVKQQTTTTTTNTKRTIEKAPHHHLTSKLFQPPPKE</sequence>
<feature type="region of interest" description="Disordered" evidence="1">
    <location>
        <begin position="362"/>
        <end position="418"/>
    </location>
</feature>
<evidence type="ECO:0000256" key="1">
    <source>
        <dbReference type="SAM" id="MobiDB-lite"/>
    </source>
</evidence>
<comment type="caution">
    <text evidence="2">The sequence shown here is derived from an EMBL/GenBank/DDBJ whole genome shotgun (WGS) entry which is preliminary data.</text>
</comment>
<feature type="region of interest" description="Disordered" evidence="1">
    <location>
        <begin position="233"/>
        <end position="322"/>
    </location>
</feature>
<name>A0A9Q0M7S3_BLOTA</name>
<evidence type="ECO:0000313" key="3">
    <source>
        <dbReference type="Proteomes" id="UP001142055"/>
    </source>
</evidence>